<sequence length="167" mass="17148">MDANLADAQVAAQQSLVLLVNIGGRVFHVATGQGRPRIGTVTTIGAALLANIRALRNAATPPLYRVVLGVPYLGPAHVVVRLGGEEGVAGAHGNFLILPGTGPGTVVSPDETVVLVGTTNGYQLRIALLSNPLDVYYNICYAAAVAGVGFVLLVSGAASLYFTRRGT</sequence>
<dbReference type="AlphaFoldDB" id="I1GUJ2"/>
<reference evidence="2" key="2">
    <citation type="submission" date="2017-06" db="EMBL/GenBank/DDBJ databases">
        <title>WGS assembly of Brachypodium distachyon.</title>
        <authorList>
            <consortium name="The International Brachypodium Initiative"/>
            <person name="Lucas S."/>
            <person name="Harmon-Smith M."/>
            <person name="Lail K."/>
            <person name="Tice H."/>
            <person name="Grimwood J."/>
            <person name="Bruce D."/>
            <person name="Barry K."/>
            <person name="Shu S."/>
            <person name="Lindquist E."/>
            <person name="Wang M."/>
            <person name="Pitluck S."/>
            <person name="Vogel J.P."/>
            <person name="Garvin D.F."/>
            <person name="Mockler T.C."/>
            <person name="Schmutz J."/>
            <person name="Rokhsar D."/>
            <person name="Bevan M.W."/>
        </authorList>
    </citation>
    <scope>NUCLEOTIDE SEQUENCE</scope>
    <source>
        <strain evidence="2">Bd21</strain>
    </source>
</reference>
<keyword evidence="1" id="KW-0472">Membrane</keyword>
<dbReference type="Gramene" id="KQK16288">
    <property type="protein sequence ID" value="KQK16288"/>
    <property type="gene ID" value="BRADI_1g28050v3"/>
</dbReference>
<dbReference type="EMBL" id="CM000880">
    <property type="protein sequence ID" value="KQK16288.1"/>
    <property type="molecule type" value="Genomic_DNA"/>
</dbReference>
<dbReference type="Proteomes" id="UP000008810">
    <property type="component" value="Chromosome 1"/>
</dbReference>
<keyword evidence="1" id="KW-1133">Transmembrane helix</keyword>
<dbReference type="EnsemblPlants" id="KQK16288">
    <property type="protein sequence ID" value="KQK16288"/>
    <property type="gene ID" value="BRADI_1g28050v3"/>
</dbReference>
<evidence type="ECO:0000256" key="1">
    <source>
        <dbReference type="SAM" id="Phobius"/>
    </source>
</evidence>
<reference evidence="2 3" key="1">
    <citation type="journal article" date="2010" name="Nature">
        <title>Genome sequencing and analysis of the model grass Brachypodium distachyon.</title>
        <authorList>
            <consortium name="International Brachypodium Initiative"/>
        </authorList>
    </citation>
    <scope>NUCLEOTIDE SEQUENCE [LARGE SCALE GENOMIC DNA]</scope>
    <source>
        <strain evidence="2 3">Bd21</strain>
    </source>
</reference>
<keyword evidence="1" id="KW-0812">Transmembrane</keyword>
<feature type="transmembrane region" description="Helical" evidence="1">
    <location>
        <begin position="135"/>
        <end position="162"/>
    </location>
</feature>
<dbReference type="HOGENOM" id="CLU_1596765_0_0_1"/>
<keyword evidence="4" id="KW-1185">Reference proteome</keyword>
<name>I1GUJ2_BRADI</name>
<evidence type="ECO:0000313" key="3">
    <source>
        <dbReference type="EnsemblPlants" id="KQK16288"/>
    </source>
</evidence>
<evidence type="ECO:0000313" key="4">
    <source>
        <dbReference type="Proteomes" id="UP000008810"/>
    </source>
</evidence>
<dbReference type="InParanoid" id="I1GUJ2"/>
<accession>I1GUJ2</accession>
<reference evidence="3" key="3">
    <citation type="submission" date="2018-08" db="UniProtKB">
        <authorList>
            <consortium name="EnsemblPlants"/>
        </authorList>
    </citation>
    <scope>IDENTIFICATION</scope>
    <source>
        <strain evidence="3">cv. Bd21</strain>
    </source>
</reference>
<organism evidence="3">
    <name type="scientific">Brachypodium distachyon</name>
    <name type="common">Purple false brome</name>
    <name type="synonym">Trachynia distachya</name>
    <dbReference type="NCBI Taxonomy" id="15368"/>
    <lineage>
        <taxon>Eukaryota</taxon>
        <taxon>Viridiplantae</taxon>
        <taxon>Streptophyta</taxon>
        <taxon>Embryophyta</taxon>
        <taxon>Tracheophyta</taxon>
        <taxon>Spermatophyta</taxon>
        <taxon>Magnoliopsida</taxon>
        <taxon>Liliopsida</taxon>
        <taxon>Poales</taxon>
        <taxon>Poaceae</taxon>
        <taxon>BOP clade</taxon>
        <taxon>Pooideae</taxon>
        <taxon>Stipodae</taxon>
        <taxon>Brachypodieae</taxon>
        <taxon>Brachypodium</taxon>
    </lineage>
</organism>
<protein>
    <submittedName>
        <fullName evidence="2 3">Uncharacterized protein</fullName>
    </submittedName>
</protein>
<proteinExistence type="predicted"/>
<evidence type="ECO:0000313" key="2">
    <source>
        <dbReference type="EMBL" id="KQK16288.1"/>
    </source>
</evidence>
<gene>
    <name evidence="2" type="ORF">BRADI_1g28050v3</name>
</gene>